<dbReference type="EMBL" id="CP048209">
    <property type="protein sequence ID" value="QHT61593.1"/>
    <property type="molecule type" value="Genomic_DNA"/>
</dbReference>
<keyword evidence="3" id="KW-0813">Transport</keyword>
<evidence type="ECO:0000256" key="6">
    <source>
        <dbReference type="SAM" id="SignalP"/>
    </source>
</evidence>
<dbReference type="AlphaFoldDB" id="A0A6C0G143"/>
<dbReference type="RefSeq" id="WP_162358032.1">
    <property type="nucleotide sequence ID" value="NZ_CP048209.1"/>
</dbReference>
<dbReference type="PANTHER" id="PTHR43649">
    <property type="entry name" value="ARABINOSE-BINDING PROTEIN-RELATED"/>
    <property type="match status" value="1"/>
</dbReference>
<dbReference type="KEGG" id="plyc:GXP70_17535"/>
<dbReference type="PROSITE" id="PS51257">
    <property type="entry name" value="PROKAR_LIPOPROTEIN"/>
    <property type="match status" value="1"/>
</dbReference>
<feature type="region of interest" description="Disordered" evidence="5">
    <location>
        <begin position="27"/>
        <end position="65"/>
    </location>
</feature>
<evidence type="ECO:0000256" key="3">
    <source>
        <dbReference type="ARBA" id="ARBA00022448"/>
    </source>
</evidence>
<evidence type="ECO:0000313" key="8">
    <source>
        <dbReference type="Proteomes" id="UP000476064"/>
    </source>
</evidence>
<dbReference type="InterPro" id="IPR006059">
    <property type="entry name" value="SBP"/>
</dbReference>
<feature type="compositionally biased region" description="Low complexity" evidence="5">
    <location>
        <begin position="33"/>
        <end position="46"/>
    </location>
</feature>
<protein>
    <submittedName>
        <fullName evidence="7">Extracellular solute-binding protein</fullName>
    </submittedName>
</protein>
<keyword evidence="4 6" id="KW-0732">Signal</keyword>
<accession>A0A6C0G143</accession>
<reference evidence="7 8" key="1">
    <citation type="submission" date="2020-01" db="EMBL/GenBank/DDBJ databases">
        <title>Paenibacillus sp. nov., isolated from tomato rhizosphere.</title>
        <authorList>
            <person name="Weon H.-Y."/>
            <person name="Lee S.A."/>
        </authorList>
    </citation>
    <scope>NUCLEOTIDE SEQUENCE [LARGE SCALE GENOMIC DNA]</scope>
    <source>
        <strain evidence="7 8">12200R-189</strain>
    </source>
</reference>
<dbReference type="Pfam" id="PF01547">
    <property type="entry name" value="SBP_bac_1"/>
    <property type="match status" value="1"/>
</dbReference>
<feature type="chain" id="PRO_5038995976" evidence="6">
    <location>
        <begin position="23"/>
        <end position="484"/>
    </location>
</feature>
<dbReference type="SUPFAM" id="SSF53850">
    <property type="entry name" value="Periplasmic binding protein-like II"/>
    <property type="match status" value="1"/>
</dbReference>
<evidence type="ECO:0000256" key="5">
    <source>
        <dbReference type="SAM" id="MobiDB-lite"/>
    </source>
</evidence>
<evidence type="ECO:0000313" key="7">
    <source>
        <dbReference type="EMBL" id="QHT61593.1"/>
    </source>
</evidence>
<organism evidence="7 8">
    <name type="scientific">Paenibacillus lycopersici</name>
    <dbReference type="NCBI Taxonomy" id="2704462"/>
    <lineage>
        <taxon>Bacteria</taxon>
        <taxon>Bacillati</taxon>
        <taxon>Bacillota</taxon>
        <taxon>Bacilli</taxon>
        <taxon>Bacillales</taxon>
        <taxon>Paenibacillaceae</taxon>
        <taxon>Paenibacillus</taxon>
    </lineage>
</organism>
<gene>
    <name evidence="7" type="ORF">GXP70_17535</name>
</gene>
<keyword evidence="8" id="KW-1185">Reference proteome</keyword>
<dbReference type="GO" id="GO:0030313">
    <property type="term" value="C:cell envelope"/>
    <property type="evidence" value="ECO:0007669"/>
    <property type="project" value="UniProtKB-SubCell"/>
</dbReference>
<evidence type="ECO:0000256" key="1">
    <source>
        <dbReference type="ARBA" id="ARBA00004196"/>
    </source>
</evidence>
<feature type="signal peptide" evidence="6">
    <location>
        <begin position="1"/>
        <end position="22"/>
    </location>
</feature>
<dbReference type="InterPro" id="IPR050490">
    <property type="entry name" value="Bact_solute-bd_prot1"/>
</dbReference>
<dbReference type="Proteomes" id="UP000476064">
    <property type="component" value="Chromosome"/>
</dbReference>
<comment type="similarity">
    <text evidence="2">Belongs to the bacterial solute-binding protein 1 family.</text>
</comment>
<dbReference type="Gene3D" id="3.40.190.10">
    <property type="entry name" value="Periplasmic binding protein-like II"/>
    <property type="match status" value="1"/>
</dbReference>
<evidence type="ECO:0000256" key="2">
    <source>
        <dbReference type="ARBA" id="ARBA00008520"/>
    </source>
</evidence>
<proteinExistence type="inferred from homology"/>
<dbReference type="PANTHER" id="PTHR43649:SF31">
    <property type="entry name" value="SN-GLYCEROL-3-PHOSPHATE-BINDING PERIPLASMIC PROTEIN UGPB"/>
    <property type="match status" value="1"/>
</dbReference>
<sequence>MNKIGTSLMASCMLALALTACGSGEGTGGGASSGNASSGGKAAAGTADERGGKDAANGAEGSNGSAGGKKTIVFSTFWHDDKYEDAKKNYEALHPDVEIKLEHVDSTDATLEADIEKYVTSTNAAMLAGKGPDVLETDLLPADNYVKHHLLADLNPMMKQDSGFRKDDYFGNVLDNVRVGGSLYEMPLSFFLMGFAGDADAIADTGAKFDDLAWSWNDFAKTAEALTANGPLPSALSYSSPEYLLGEMVGDNYGLFMDEAEHKAHFDSASFTGLMKQVKTLYDDGVVSNLGRGANAYFRSVQINSPKDYLETMQGIALGVKVTHKELGNRMKLYAKPHAQDTAAGGYFKTYRNVAIADNSKVKKEAWDFVKYLTSEAVQAPSNATGFPINKAAYAKQIQALKAQGSFGSYPEGPLQGEAVQVDDGMLDGLNGYVNGAVHSVRDTGSDKVWEIVTTEAKAYFTGQKSAEDVANLVQNKVTTYLNE</sequence>
<name>A0A6C0G143_9BACL</name>
<evidence type="ECO:0000256" key="4">
    <source>
        <dbReference type="ARBA" id="ARBA00022729"/>
    </source>
</evidence>
<comment type="subcellular location">
    <subcellularLocation>
        <location evidence="1">Cell envelope</location>
    </subcellularLocation>
</comment>